<dbReference type="GO" id="GO:0043190">
    <property type="term" value="C:ATP-binding cassette (ABC) transporter complex"/>
    <property type="evidence" value="ECO:0007669"/>
    <property type="project" value="InterPro"/>
</dbReference>
<dbReference type="PANTHER" id="PTHR35841">
    <property type="entry name" value="PHOSPHONATES-BINDING PERIPLASMIC PROTEIN"/>
    <property type="match status" value="1"/>
</dbReference>
<name>A0A5C6A9X9_9BACT</name>
<protein>
    <submittedName>
        <fullName evidence="3">ABC transporter, phosphonate, periplasmic substrate-binding protein</fullName>
    </submittedName>
</protein>
<reference evidence="3 4" key="1">
    <citation type="submission" date="2019-02" db="EMBL/GenBank/DDBJ databases">
        <title>Deep-cultivation of Planctomycetes and their phenomic and genomic characterization uncovers novel biology.</title>
        <authorList>
            <person name="Wiegand S."/>
            <person name="Jogler M."/>
            <person name="Boedeker C."/>
            <person name="Pinto D."/>
            <person name="Vollmers J."/>
            <person name="Rivas-Marin E."/>
            <person name="Kohn T."/>
            <person name="Peeters S.H."/>
            <person name="Heuer A."/>
            <person name="Rast P."/>
            <person name="Oberbeckmann S."/>
            <person name="Bunk B."/>
            <person name="Jeske O."/>
            <person name="Meyerdierks A."/>
            <person name="Storesund J.E."/>
            <person name="Kallscheuer N."/>
            <person name="Luecker S."/>
            <person name="Lage O.M."/>
            <person name="Pohl T."/>
            <person name="Merkel B.J."/>
            <person name="Hornburger P."/>
            <person name="Mueller R.-W."/>
            <person name="Bruemmer F."/>
            <person name="Labrenz M."/>
            <person name="Spormann A.M."/>
            <person name="Op Den Camp H."/>
            <person name="Overmann J."/>
            <person name="Amann R."/>
            <person name="Jetten M.S.M."/>
            <person name="Mascher T."/>
            <person name="Medema M.H."/>
            <person name="Devos D.P."/>
            <person name="Kaster A.-K."/>
            <person name="Ovreas L."/>
            <person name="Rohde M."/>
            <person name="Galperin M.Y."/>
            <person name="Jogler C."/>
        </authorList>
    </citation>
    <scope>NUCLEOTIDE SEQUENCE [LARGE SCALE GENOMIC DNA]</scope>
    <source>
        <strain evidence="3 4">Pla108</strain>
    </source>
</reference>
<dbReference type="PANTHER" id="PTHR35841:SF1">
    <property type="entry name" value="PHOSPHONATES-BINDING PERIPLASMIC PROTEIN"/>
    <property type="match status" value="1"/>
</dbReference>
<evidence type="ECO:0000256" key="2">
    <source>
        <dbReference type="ARBA" id="ARBA00022729"/>
    </source>
</evidence>
<evidence type="ECO:0000313" key="3">
    <source>
        <dbReference type="EMBL" id="TWT96210.1"/>
    </source>
</evidence>
<dbReference type="OrthoDB" id="9781943at2"/>
<dbReference type="Pfam" id="PF12974">
    <property type="entry name" value="Phosphonate-bd"/>
    <property type="match status" value="1"/>
</dbReference>
<dbReference type="AlphaFoldDB" id="A0A5C6A9X9"/>
<keyword evidence="4" id="KW-1185">Reference proteome</keyword>
<dbReference type="NCBIfam" id="TIGR01098">
    <property type="entry name" value="3A0109s03R"/>
    <property type="match status" value="1"/>
</dbReference>
<dbReference type="GO" id="GO:0055085">
    <property type="term" value="P:transmembrane transport"/>
    <property type="evidence" value="ECO:0007669"/>
    <property type="project" value="InterPro"/>
</dbReference>
<evidence type="ECO:0000313" key="4">
    <source>
        <dbReference type="Proteomes" id="UP000317421"/>
    </source>
</evidence>
<dbReference type="RefSeq" id="WP_146445992.1">
    <property type="nucleotide sequence ID" value="NZ_SJPR01000004.1"/>
</dbReference>
<gene>
    <name evidence="3" type="ORF">Pla108_32990</name>
</gene>
<dbReference type="Gene3D" id="3.40.190.10">
    <property type="entry name" value="Periplasmic binding protein-like II"/>
    <property type="match status" value="2"/>
</dbReference>
<organism evidence="3 4">
    <name type="scientific">Botrimarina colliarenosi</name>
    <dbReference type="NCBI Taxonomy" id="2528001"/>
    <lineage>
        <taxon>Bacteria</taxon>
        <taxon>Pseudomonadati</taxon>
        <taxon>Planctomycetota</taxon>
        <taxon>Planctomycetia</taxon>
        <taxon>Pirellulales</taxon>
        <taxon>Lacipirellulaceae</taxon>
        <taxon>Botrimarina</taxon>
    </lineage>
</organism>
<comment type="similarity">
    <text evidence="1">Belongs to the phosphate/phosphite/phosphonate binding protein family.</text>
</comment>
<accession>A0A5C6A9X9</accession>
<dbReference type="Proteomes" id="UP000317421">
    <property type="component" value="Unassembled WGS sequence"/>
</dbReference>
<proteinExistence type="inferred from homology"/>
<dbReference type="SUPFAM" id="SSF53850">
    <property type="entry name" value="Periplasmic binding protein-like II"/>
    <property type="match status" value="1"/>
</dbReference>
<keyword evidence="2" id="KW-0732">Signal</keyword>
<evidence type="ECO:0000256" key="1">
    <source>
        <dbReference type="ARBA" id="ARBA00007162"/>
    </source>
</evidence>
<comment type="caution">
    <text evidence="3">The sequence shown here is derived from an EMBL/GenBank/DDBJ whole genome shotgun (WGS) entry which is preliminary data.</text>
</comment>
<dbReference type="InterPro" id="IPR005770">
    <property type="entry name" value="PhnD"/>
</dbReference>
<sequence length="353" mass="38346">MNQPATLNQPADAFSVARLLKVLVPILAVALAVRYLLPSFEQAAQQEFEQNMLAKLLGPTEVASEQVAFKDVDGDLLCDFPADDQCVTPETLVFSYVGPPEESDEATSWADVLTALSDATGLPVEYQHYPSTSDQVAALADAKLHIVGLNTGAIPLAVETAGFHPVCTFGREDGSFGYTMKLLTRAEDGVDDPAKLAGKRIAFTTPDSNSGCKAALVYLMNQQDLLPERDYQWGFTFGHETSVKELLAGEHDAAPVASDILERMTNDGEVDADALQVIYESERFPPATIGYAYNLSPELREEISKTLLGFVWPGTSVEAKYGASGATQFVPVNYKDDWANIRRINATVESKKK</sequence>
<dbReference type="EMBL" id="SJPR01000004">
    <property type="protein sequence ID" value="TWT96210.1"/>
    <property type="molecule type" value="Genomic_DNA"/>
</dbReference>